<dbReference type="EMBL" id="VSRR010032049">
    <property type="protein sequence ID" value="MPC70969.1"/>
    <property type="molecule type" value="Genomic_DNA"/>
</dbReference>
<dbReference type="Proteomes" id="UP000324222">
    <property type="component" value="Unassembled WGS sequence"/>
</dbReference>
<accession>A0A5B7HMG5</accession>
<comment type="caution">
    <text evidence="1">The sequence shown here is derived from an EMBL/GenBank/DDBJ whole genome shotgun (WGS) entry which is preliminary data.</text>
</comment>
<keyword evidence="2" id="KW-1185">Reference proteome</keyword>
<evidence type="ECO:0000313" key="2">
    <source>
        <dbReference type="Proteomes" id="UP000324222"/>
    </source>
</evidence>
<proteinExistence type="predicted"/>
<sequence>MNQLFNTWYLQAARHLHWIANNSLILGGCFTKPPNISGRVLSIQALVTLMIQSY</sequence>
<organism evidence="1 2">
    <name type="scientific">Portunus trituberculatus</name>
    <name type="common">Swimming crab</name>
    <name type="synonym">Neptunus trituberculatus</name>
    <dbReference type="NCBI Taxonomy" id="210409"/>
    <lineage>
        <taxon>Eukaryota</taxon>
        <taxon>Metazoa</taxon>
        <taxon>Ecdysozoa</taxon>
        <taxon>Arthropoda</taxon>
        <taxon>Crustacea</taxon>
        <taxon>Multicrustacea</taxon>
        <taxon>Malacostraca</taxon>
        <taxon>Eumalacostraca</taxon>
        <taxon>Eucarida</taxon>
        <taxon>Decapoda</taxon>
        <taxon>Pleocyemata</taxon>
        <taxon>Brachyura</taxon>
        <taxon>Eubrachyura</taxon>
        <taxon>Portunoidea</taxon>
        <taxon>Portunidae</taxon>
        <taxon>Portuninae</taxon>
        <taxon>Portunus</taxon>
    </lineage>
</organism>
<gene>
    <name evidence="1" type="ORF">E2C01_065234</name>
</gene>
<dbReference type="AlphaFoldDB" id="A0A5B7HMG5"/>
<protein>
    <submittedName>
        <fullName evidence="1">Uncharacterized protein</fullName>
    </submittedName>
</protein>
<evidence type="ECO:0000313" key="1">
    <source>
        <dbReference type="EMBL" id="MPC70969.1"/>
    </source>
</evidence>
<reference evidence="1 2" key="1">
    <citation type="submission" date="2019-05" db="EMBL/GenBank/DDBJ databases">
        <title>Another draft genome of Portunus trituberculatus and its Hox gene families provides insights of decapod evolution.</title>
        <authorList>
            <person name="Jeong J.-H."/>
            <person name="Song I."/>
            <person name="Kim S."/>
            <person name="Choi T."/>
            <person name="Kim D."/>
            <person name="Ryu S."/>
            <person name="Kim W."/>
        </authorList>
    </citation>
    <scope>NUCLEOTIDE SEQUENCE [LARGE SCALE GENOMIC DNA]</scope>
    <source>
        <tissue evidence="1">Muscle</tissue>
    </source>
</reference>
<name>A0A5B7HMG5_PORTR</name>